<evidence type="ECO:0000313" key="1">
    <source>
        <dbReference type="EMBL" id="CAL5228629.1"/>
    </source>
</evidence>
<dbReference type="InterPro" id="IPR046341">
    <property type="entry name" value="SET_dom_sf"/>
</dbReference>
<gene>
    <name evidence="1" type="primary">g11795</name>
    <name evidence="1" type="ORF">VP750_LOCUS10535</name>
</gene>
<comment type="caution">
    <text evidence="1">The sequence shown here is derived from an EMBL/GenBank/DDBJ whole genome shotgun (WGS) entry which is preliminary data.</text>
</comment>
<dbReference type="InterPro" id="IPR050600">
    <property type="entry name" value="SETD3_SETD6_MTase"/>
</dbReference>
<name>A0ABP1G8S8_9CHLO</name>
<dbReference type="PANTHER" id="PTHR13271:SF140">
    <property type="entry name" value="SET DOMAIN-CONTAINING PROTEIN"/>
    <property type="match status" value="1"/>
</dbReference>
<protein>
    <submittedName>
        <fullName evidence="1">G11795 protein</fullName>
    </submittedName>
</protein>
<organism evidence="1 2">
    <name type="scientific">Coccomyxa viridis</name>
    <dbReference type="NCBI Taxonomy" id="1274662"/>
    <lineage>
        <taxon>Eukaryota</taxon>
        <taxon>Viridiplantae</taxon>
        <taxon>Chlorophyta</taxon>
        <taxon>core chlorophytes</taxon>
        <taxon>Trebouxiophyceae</taxon>
        <taxon>Trebouxiophyceae incertae sedis</taxon>
        <taxon>Coccomyxaceae</taxon>
        <taxon>Coccomyxa</taxon>
    </lineage>
</organism>
<dbReference type="Gene3D" id="3.90.1410.10">
    <property type="entry name" value="set domain protein methyltransferase, domain 1"/>
    <property type="match status" value="1"/>
</dbReference>
<reference evidence="1 2" key="1">
    <citation type="submission" date="2024-06" db="EMBL/GenBank/DDBJ databases">
        <authorList>
            <person name="Kraege A."/>
            <person name="Thomma B."/>
        </authorList>
    </citation>
    <scope>NUCLEOTIDE SEQUENCE [LARGE SCALE GENOMIC DNA]</scope>
</reference>
<dbReference type="SUPFAM" id="SSF82199">
    <property type="entry name" value="SET domain"/>
    <property type="match status" value="1"/>
</dbReference>
<accession>A0ABP1G8S8</accession>
<sequence>MRATLHKAQRHAEPGELGIEIQERAGQGRGIVSLGNEPNELLLSLPYDTVFMDTETDDGSHLPWNGRMAMRLLRQKHACEGGDASDACMRPWIASLPQHVNLPMFYASVADLEACEDADLIREALSIRESAEAVYESEREELAEMGYEWPDLQWALSVLHSRCFTMGSPALHLTVPGIDMANHTFTPNATVRIRHSPGAVQGRDALEEICDPPEPEPSRLELLALDAGIRAGEEVTISYGSWSSEVFFLFFGFLPPDNPWDSVLLFRELSEMIAYHDDLEGVAPGVSVASRVTMVEDELSLQGTVSDATRLVVLPSGYYMGTVEAIQAMLAVQHRVVGTSMQPAQYGDFLARRCKDLLDSSPSTYEQAAEALQNTVDGSALAISLRYAMRRKDILHRGAFGGIAASKLTRC</sequence>
<dbReference type="PANTHER" id="PTHR13271">
    <property type="entry name" value="UNCHARACTERIZED PUTATIVE METHYLTRANSFERASE"/>
    <property type="match status" value="1"/>
</dbReference>
<dbReference type="Proteomes" id="UP001497392">
    <property type="component" value="Unassembled WGS sequence"/>
</dbReference>
<dbReference type="EMBL" id="CAXHTA020000019">
    <property type="protein sequence ID" value="CAL5228629.1"/>
    <property type="molecule type" value="Genomic_DNA"/>
</dbReference>
<keyword evidence="2" id="KW-1185">Reference proteome</keyword>
<dbReference type="CDD" id="cd10527">
    <property type="entry name" value="SET_LSMT"/>
    <property type="match status" value="1"/>
</dbReference>
<evidence type="ECO:0000313" key="2">
    <source>
        <dbReference type="Proteomes" id="UP001497392"/>
    </source>
</evidence>
<proteinExistence type="predicted"/>